<evidence type="ECO:0000313" key="1">
    <source>
        <dbReference type="EMBL" id="THU85945.1"/>
    </source>
</evidence>
<sequence length="326" mass="37461">MDDLNVTSSKTGSVHDHDNFTLQKTSDVFDLLRAKYYAFYDLAKISQHLATAEHYMQLLEDNSEAEVPVSLRNRQKELRSQIIWYRSLLAPIRRLPLECLSHIFALVCTGCKVTREEVDCPATRLSQVCAGWRELARSIPILWSDININLYLVPESESFRCNGDMIRSILTTHLELSKNSPLCIVLGLPSDPAESQTTNDIIHSLVPHSRRFQDFSFEGRSSTLWSDVFVSIKGNLPQLQSLSLKLTTWVDMPPLSRKLDIFYDAPQLRVLRYQHSRGYAIEFPWTQITNFTSQYSWCSLALEDLCQVTMADKVTIHRCDTRRKAL</sequence>
<keyword evidence="2" id="KW-1185">Reference proteome</keyword>
<reference evidence="1 2" key="1">
    <citation type="journal article" date="2019" name="Nat. Ecol. Evol.">
        <title>Megaphylogeny resolves global patterns of mushroom evolution.</title>
        <authorList>
            <person name="Varga T."/>
            <person name="Krizsan K."/>
            <person name="Foldi C."/>
            <person name="Dima B."/>
            <person name="Sanchez-Garcia M."/>
            <person name="Sanchez-Ramirez S."/>
            <person name="Szollosi G.J."/>
            <person name="Szarkandi J.G."/>
            <person name="Papp V."/>
            <person name="Albert L."/>
            <person name="Andreopoulos W."/>
            <person name="Angelini C."/>
            <person name="Antonin V."/>
            <person name="Barry K.W."/>
            <person name="Bougher N.L."/>
            <person name="Buchanan P."/>
            <person name="Buyck B."/>
            <person name="Bense V."/>
            <person name="Catcheside P."/>
            <person name="Chovatia M."/>
            <person name="Cooper J."/>
            <person name="Damon W."/>
            <person name="Desjardin D."/>
            <person name="Finy P."/>
            <person name="Geml J."/>
            <person name="Haridas S."/>
            <person name="Hughes K."/>
            <person name="Justo A."/>
            <person name="Karasinski D."/>
            <person name="Kautmanova I."/>
            <person name="Kiss B."/>
            <person name="Kocsube S."/>
            <person name="Kotiranta H."/>
            <person name="LaButti K.M."/>
            <person name="Lechner B.E."/>
            <person name="Liimatainen K."/>
            <person name="Lipzen A."/>
            <person name="Lukacs Z."/>
            <person name="Mihaltcheva S."/>
            <person name="Morgado L.N."/>
            <person name="Niskanen T."/>
            <person name="Noordeloos M.E."/>
            <person name="Ohm R.A."/>
            <person name="Ortiz-Santana B."/>
            <person name="Ovrebo C."/>
            <person name="Racz N."/>
            <person name="Riley R."/>
            <person name="Savchenko A."/>
            <person name="Shiryaev A."/>
            <person name="Soop K."/>
            <person name="Spirin V."/>
            <person name="Szebenyi C."/>
            <person name="Tomsovsky M."/>
            <person name="Tulloss R.E."/>
            <person name="Uehling J."/>
            <person name="Grigoriev I.V."/>
            <person name="Vagvolgyi C."/>
            <person name="Papp T."/>
            <person name="Martin F.M."/>
            <person name="Miettinen O."/>
            <person name="Hibbett D.S."/>
            <person name="Nagy L.G."/>
        </authorList>
    </citation>
    <scope>NUCLEOTIDE SEQUENCE [LARGE SCALE GENOMIC DNA]</scope>
    <source>
        <strain evidence="1 2">CBS 962.96</strain>
    </source>
</reference>
<dbReference type="Gene3D" id="1.20.1280.50">
    <property type="match status" value="1"/>
</dbReference>
<name>A0A4V4HD68_DENBC</name>
<accession>A0A4V4HD68</accession>
<dbReference type="Proteomes" id="UP000297245">
    <property type="component" value="Unassembled WGS sequence"/>
</dbReference>
<proteinExistence type="predicted"/>
<organism evidence="1 2">
    <name type="scientific">Dendrothele bispora (strain CBS 962.96)</name>
    <dbReference type="NCBI Taxonomy" id="1314807"/>
    <lineage>
        <taxon>Eukaryota</taxon>
        <taxon>Fungi</taxon>
        <taxon>Dikarya</taxon>
        <taxon>Basidiomycota</taxon>
        <taxon>Agaricomycotina</taxon>
        <taxon>Agaricomycetes</taxon>
        <taxon>Agaricomycetidae</taxon>
        <taxon>Agaricales</taxon>
        <taxon>Agaricales incertae sedis</taxon>
        <taxon>Dendrothele</taxon>
    </lineage>
</organism>
<protein>
    <submittedName>
        <fullName evidence="1">Uncharacterized protein</fullName>
    </submittedName>
</protein>
<gene>
    <name evidence="1" type="ORF">K435DRAFT_374914</name>
</gene>
<evidence type="ECO:0000313" key="2">
    <source>
        <dbReference type="Proteomes" id="UP000297245"/>
    </source>
</evidence>
<feature type="non-terminal residue" evidence="1">
    <location>
        <position position="326"/>
    </location>
</feature>
<dbReference type="AlphaFoldDB" id="A0A4V4HD68"/>
<dbReference type="OrthoDB" id="3365698at2759"/>
<dbReference type="EMBL" id="ML179521">
    <property type="protein sequence ID" value="THU85945.1"/>
    <property type="molecule type" value="Genomic_DNA"/>
</dbReference>